<protein>
    <recommendedName>
        <fullName evidence="8">FAD-binding domain-containing protein</fullName>
    </recommendedName>
</protein>
<evidence type="ECO:0000256" key="4">
    <source>
        <dbReference type="ARBA" id="ARBA00022857"/>
    </source>
</evidence>
<reference evidence="9" key="1">
    <citation type="submission" date="2021-01" db="EMBL/GenBank/DDBJ databases">
        <authorList>
            <person name="Corre E."/>
            <person name="Pelletier E."/>
            <person name="Niang G."/>
            <person name="Scheremetjew M."/>
            <person name="Finn R."/>
            <person name="Kale V."/>
            <person name="Holt S."/>
            <person name="Cochrane G."/>
            <person name="Meng A."/>
            <person name="Brown T."/>
            <person name="Cohen L."/>
        </authorList>
    </citation>
    <scope>NUCLEOTIDE SEQUENCE</scope>
    <source>
        <strain evidence="9">CCMP2084</strain>
    </source>
</reference>
<dbReference type="AlphaFoldDB" id="A0A7S2U7R1"/>
<gene>
    <name evidence="9" type="ORF">ASEP1449_LOCUS3007</name>
</gene>
<dbReference type="PANTHER" id="PTHR46028:SF2">
    <property type="entry name" value="KYNURENINE 3-MONOOXYGENASE"/>
    <property type="match status" value="1"/>
</dbReference>
<accession>A0A7S2U7R1</accession>
<keyword evidence="4" id="KW-0521">NADP</keyword>
<evidence type="ECO:0000256" key="3">
    <source>
        <dbReference type="ARBA" id="ARBA00022827"/>
    </source>
</evidence>
<dbReference type="InterPro" id="IPR036188">
    <property type="entry name" value="FAD/NAD-bd_sf"/>
</dbReference>
<dbReference type="GO" id="GO:0004502">
    <property type="term" value="F:kynurenine 3-monooxygenase activity"/>
    <property type="evidence" value="ECO:0007669"/>
    <property type="project" value="TreeGrafter"/>
</dbReference>
<feature type="domain" description="FAD-binding" evidence="8">
    <location>
        <begin position="5"/>
        <end position="178"/>
    </location>
</feature>
<name>A0A7S2U7R1_9STRA</name>
<keyword evidence="2" id="KW-0285">Flavoprotein</keyword>
<feature type="transmembrane region" description="Helical" evidence="7">
    <location>
        <begin position="432"/>
        <end position="453"/>
    </location>
</feature>
<dbReference type="GO" id="GO:0071949">
    <property type="term" value="F:FAD binding"/>
    <property type="evidence" value="ECO:0007669"/>
    <property type="project" value="InterPro"/>
</dbReference>
<dbReference type="Pfam" id="PF01494">
    <property type="entry name" value="FAD_binding_3"/>
    <property type="match status" value="1"/>
</dbReference>
<dbReference type="PRINTS" id="PR00420">
    <property type="entry name" value="RNGMNOXGNASE"/>
</dbReference>
<evidence type="ECO:0000256" key="6">
    <source>
        <dbReference type="ARBA" id="ARBA00023033"/>
    </source>
</evidence>
<evidence type="ECO:0000313" key="9">
    <source>
        <dbReference type="EMBL" id="CAD9811183.1"/>
    </source>
</evidence>
<dbReference type="GO" id="GO:0070189">
    <property type="term" value="P:kynurenine metabolic process"/>
    <property type="evidence" value="ECO:0007669"/>
    <property type="project" value="TreeGrafter"/>
</dbReference>
<keyword evidence="3" id="KW-0274">FAD</keyword>
<dbReference type="PANTHER" id="PTHR46028">
    <property type="entry name" value="KYNURENINE 3-MONOOXYGENASE"/>
    <property type="match status" value="1"/>
</dbReference>
<proteinExistence type="predicted"/>
<keyword evidence="7" id="KW-0812">Transmembrane</keyword>
<comment type="cofactor">
    <cofactor evidence="1">
        <name>FAD</name>
        <dbReference type="ChEBI" id="CHEBI:57692"/>
    </cofactor>
</comment>
<keyword evidence="6" id="KW-0503">Monooxygenase</keyword>
<dbReference type="InterPro" id="IPR002938">
    <property type="entry name" value="FAD-bd"/>
</dbReference>
<evidence type="ECO:0000259" key="8">
    <source>
        <dbReference type="Pfam" id="PF01494"/>
    </source>
</evidence>
<keyword evidence="7" id="KW-1133">Transmembrane helix</keyword>
<sequence length="455" mass="49323">MGMKRVVVVGGGPAGAATAKALADKGCDVQLFEAYPHPDKIHKNAPKAYVIALGQRGQDGLQRSTGIDPLQIPNSIVSTHMVRHPKNNVRKHDKTPSLIIPRKVLAAQVLDAAKAAGVQINFEYRLMDIKFDQQIAIFEGHGGVVTKHVPYDLLVGADGSKSKVRSLLNQNVNEFKVMRTEEDSMEYQVAVIPPPFPFSGMPETSVHAWNDKKYNSICLAFPLANNGGLLFAIVYPEGKLSEFKEKHRIDGTGYDDPLFHLMPDLTDVVKEEFVKQLEAGEPANGGTCVWCNSLGSPKHGVALVGDSGHGMWPSLGQGANCALESAAVFSETVGDIVAGKVTLAGKSWGEVVVEEFNKRRHADALAAVDLTYGGIGARKSRGRNNAPLSYKAQVVGMMLLNKLTLGIVPKPALIRLMMGQPVPYSTARKWNFIYEKLVCLGAVLMITVALVLYKF</sequence>
<evidence type="ECO:0000256" key="1">
    <source>
        <dbReference type="ARBA" id="ARBA00001974"/>
    </source>
</evidence>
<dbReference type="Gene3D" id="3.50.50.60">
    <property type="entry name" value="FAD/NAD(P)-binding domain"/>
    <property type="match status" value="1"/>
</dbReference>
<dbReference type="EMBL" id="HBHQ01004533">
    <property type="protein sequence ID" value="CAD9811183.1"/>
    <property type="molecule type" value="Transcribed_RNA"/>
</dbReference>
<evidence type="ECO:0000256" key="2">
    <source>
        <dbReference type="ARBA" id="ARBA00022630"/>
    </source>
</evidence>
<keyword evidence="7" id="KW-0472">Membrane</keyword>
<keyword evidence="5" id="KW-0560">Oxidoreductase</keyword>
<evidence type="ECO:0000256" key="5">
    <source>
        <dbReference type="ARBA" id="ARBA00023002"/>
    </source>
</evidence>
<organism evidence="9">
    <name type="scientific">Attheya septentrionalis</name>
    <dbReference type="NCBI Taxonomy" id="420275"/>
    <lineage>
        <taxon>Eukaryota</taxon>
        <taxon>Sar</taxon>
        <taxon>Stramenopiles</taxon>
        <taxon>Ochrophyta</taxon>
        <taxon>Bacillariophyta</taxon>
        <taxon>Coscinodiscophyceae</taxon>
        <taxon>Chaetocerotophycidae</taxon>
        <taxon>Chaetocerotales</taxon>
        <taxon>Attheyaceae</taxon>
        <taxon>Attheya</taxon>
    </lineage>
</organism>
<dbReference type="SUPFAM" id="SSF51905">
    <property type="entry name" value="FAD/NAD(P)-binding domain"/>
    <property type="match status" value="1"/>
</dbReference>
<evidence type="ECO:0000256" key="7">
    <source>
        <dbReference type="SAM" id="Phobius"/>
    </source>
</evidence>